<name>A0A840MYH7_9BRAD</name>
<organism evidence="1 2">
    <name type="scientific">Afipia massiliensis</name>
    <dbReference type="NCBI Taxonomy" id="211460"/>
    <lineage>
        <taxon>Bacteria</taxon>
        <taxon>Pseudomonadati</taxon>
        <taxon>Pseudomonadota</taxon>
        <taxon>Alphaproteobacteria</taxon>
        <taxon>Hyphomicrobiales</taxon>
        <taxon>Nitrobacteraceae</taxon>
        <taxon>Afipia</taxon>
    </lineage>
</organism>
<dbReference type="Proteomes" id="UP000521227">
    <property type="component" value="Unassembled WGS sequence"/>
</dbReference>
<evidence type="ECO:0000313" key="2">
    <source>
        <dbReference type="Proteomes" id="UP000521227"/>
    </source>
</evidence>
<reference evidence="1 2" key="1">
    <citation type="submission" date="2020-08" db="EMBL/GenBank/DDBJ databases">
        <title>Genomic Encyclopedia of Type Strains, Phase IV (KMG-IV): sequencing the most valuable type-strain genomes for metagenomic binning, comparative biology and taxonomic classification.</title>
        <authorList>
            <person name="Goeker M."/>
        </authorList>
    </citation>
    <scope>NUCLEOTIDE SEQUENCE [LARGE SCALE GENOMIC DNA]</scope>
    <source>
        <strain evidence="1 2">DSM 17498</strain>
    </source>
</reference>
<gene>
    <name evidence="1" type="ORF">HNQ36_002896</name>
</gene>
<accession>A0A840MYH7</accession>
<evidence type="ECO:0000313" key="1">
    <source>
        <dbReference type="EMBL" id="MBB5052905.1"/>
    </source>
</evidence>
<protein>
    <submittedName>
        <fullName evidence="1">IS5 family transposase</fullName>
    </submittedName>
</protein>
<comment type="caution">
    <text evidence="1">The sequence shown here is derived from an EMBL/GenBank/DDBJ whole genome shotgun (WGS) entry which is preliminary data.</text>
</comment>
<dbReference type="AlphaFoldDB" id="A0A840MYH7"/>
<proteinExistence type="predicted"/>
<sequence>MAHDIGRTKGGRNTKLQAICYEKSRPWVLLLTLRNVNDCKVAQLCIAAAPPSAELVANKGYDSQALCERLEARLRPTLSLSPI</sequence>
<dbReference type="EMBL" id="JACHIJ010000004">
    <property type="protein sequence ID" value="MBB5052905.1"/>
    <property type="molecule type" value="Genomic_DNA"/>
</dbReference>